<dbReference type="SUPFAM" id="SSF57850">
    <property type="entry name" value="RING/U-box"/>
    <property type="match status" value="1"/>
</dbReference>
<keyword evidence="1" id="KW-0479">Metal-binding</keyword>
<dbReference type="Gene3D" id="4.10.830.40">
    <property type="match status" value="1"/>
</dbReference>
<dbReference type="InterPro" id="IPR001841">
    <property type="entry name" value="Znf_RING"/>
</dbReference>
<evidence type="ECO:0000313" key="4">
    <source>
        <dbReference type="EMBL" id="CAB3993032.1"/>
    </source>
</evidence>
<dbReference type="OrthoDB" id="5951542at2759"/>
<dbReference type="InterPro" id="IPR013083">
    <property type="entry name" value="Znf_RING/FYVE/PHD"/>
</dbReference>
<dbReference type="SMART" id="SM00184">
    <property type="entry name" value="RING"/>
    <property type="match status" value="1"/>
</dbReference>
<sequence>MASAGSMPSTDQRQDLKSLLECSICLETFDDPRTLPCLHSFCKNCLENFVEGKPNDELNCPVCRWNFTLNEGVAGTKNHFICNMVEVLSIQHQNKCIPCSHCEQPSVGRCVTCELFMCEKCLKFHNDYPGFKDHVVLTMEELSKPENQSKIKGKSCCKKHPSKKLKLYCETCDELICTYCMSFEHVRPDHVCSPLEEIAERKRKELKTKCAILQRTVADKNKEIQSLKKDIESLNNKFDKAQRLTNERKEQLLGRLQAKLQKKTNLVIEDARQIFDHNTGILEQRIHQRETFVNRVKASTDMARSLLENANDEEIVRSYQSVVNNDAIENDVEENEKNDDTVLSLSSDEIDTMLLAEIKDLVQNKDASPQQVEKAVTSEEFWNSSEEEMERFQLLFQYFQADGITPYMSRDTVTRDMQFGFSGGYFLDFPDNFPKKMPTIRAPDGSRYELTRGSNRDEDVCQMVVRIVVEFLRNPPARRRGGRTGGRRGNNY</sequence>
<dbReference type="Gene3D" id="3.30.40.10">
    <property type="entry name" value="Zinc/RING finger domain, C3HC4 (zinc finger)"/>
    <property type="match status" value="1"/>
</dbReference>
<comment type="caution">
    <text evidence="4">The sequence shown here is derived from an EMBL/GenBank/DDBJ whole genome shotgun (WGS) entry which is preliminary data.</text>
</comment>
<dbReference type="InterPro" id="IPR000315">
    <property type="entry name" value="Znf_B-box"/>
</dbReference>
<dbReference type="Proteomes" id="UP001152795">
    <property type="component" value="Unassembled WGS sequence"/>
</dbReference>
<organism evidence="4 5">
    <name type="scientific">Paramuricea clavata</name>
    <name type="common">Red gorgonian</name>
    <name type="synonym">Violescent sea-whip</name>
    <dbReference type="NCBI Taxonomy" id="317549"/>
    <lineage>
        <taxon>Eukaryota</taxon>
        <taxon>Metazoa</taxon>
        <taxon>Cnidaria</taxon>
        <taxon>Anthozoa</taxon>
        <taxon>Octocorallia</taxon>
        <taxon>Malacalcyonacea</taxon>
        <taxon>Plexauridae</taxon>
        <taxon>Paramuricea</taxon>
    </lineage>
</organism>
<name>A0A7D9HY31_PARCT</name>
<dbReference type="PROSITE" id="PS50119">
    <property type="entry name" value="ZF_BBOX"/>
    <property type="match status" value="1"/>
</dbReference>
<dbReference type="CDD" id="cd19757">
    <property type="entry name" value="Bbox1"/>
    <property type="match status" value="1"/>
</dbReference>
<keyword evidence="5" id="KW-1185">Reference proteome</keyword>
<dbReference type="SUPFAM" id="SSF57845">
    <property type="entry name" value="B-box zinc-binding domain"/>
    <property type="match status" value="1"/>
</dbReference>
<evidence type="ECO:0000256" key="1">
    <source>
        <dbReference type="ARBA" id="ARBA00022723"/>
    </source>
</evidence>
<dbReference type="PANTHER" id="PTHR25462:SF296">
    <property type="entry name" value="MEIOTIC P26, ISOFORM F"/>
    <property type="match status" value="1"/>
</dbReference>
<dbReference type="PROSITE" id="PS50089">
    <property type="entry name" value="ZF_RING_2"/>
    <property type="match status" value="1"/>
</dbReference>
<dbReference type="EMBL" id="CACRXK020002170">
    <property type="protein sequence ID" value="CAB3993032.1"/>
    <property type="molecule type" value="Genomic_DNA"/>
</dbReference>
<reference evidence="4" key="1">
    <citation type="submission" date="2020-04" db="EMBL/GenBank/DDBJ databases">
        <authorList>
            <person name="Alioto T."/>
            <person name="Alioto T."/>
            <person name="Gomez Garrido J."/>
        </authorList>
    </citation>
    <scope>NUCLEOTIDE SEQUENCE</scope>
    <source>
        <strain evidence="4">A484AB</strain>
    </source>
</reference>
<keyword evidence="2" id="KW-0863">Zinc-finger</keyword>
<evidence type="ECO:0000256" key="2">
    <source>
        <dbReference type="ARBA" id="ARBA00022771"/>
    </source>
</evidence>
<protein>
    <submittedName>
        <fullName evidence="4">E3 ubiquitin- ligase TRIM56-like</fullName>
    </submittedName>
</protein>
<dbReference type="GO" id="GO:0016874">
    <property type="term" value="F:ligase activity"/>
    <property type="evidence" value="ECO:0007669"/>
    <property type="project" value="UniProtKB-KW"/>
</dbReference>
<accession>A0A7D9HY31</accession>
<dbReference type="GO" id="GO:0008270">
    <property type="term" value="F:zinc ion binding"/>
    <property type="evidence" value="ECO:0007669"/>
    <property type="project" value="UniProtKB-KW"/>
</dbReference>
<keyword evidence="3" id="KW-0862">Zinc</keyword>
<dbReference type="Pfam" id="PF00097">
    <property type="entry name" value="zf-C3HC4"/>
    <property type="match status" value="1"/>
</dbReference>
<dbReference type="InterPro" id="IPR017907">
    <property type="entry name" value="Znf_RING_CS"/>
</dbReference>
<evidence type="ECO:0000256" key="3">
    <source>
        <dbReference type="ARBA" id="ARBA00022833"/>
    </source>
</evidence>
<dbReference type="InterPro" id="IPR047153">
    <property type="entry name" value="TRIM45/56/19-like"/>
</dbReference>
<dbReference type="AlphaFoldDB" id="A0A7D9HY31"/>
<dbReference type="Gene3D" id="3.30.160.60">
    <property type="entry name" value="Classic Zinc Finger"/>
    <property type="match status" value="1"/>
</dbReference>
<dbReference type="PANTHER" id="PTHR25462">
    <property type="entry name" value="BONUS, ISOFORM C-RELATED"/>
    <property type="match status" value="1"/>
</dbReference>
<dbReference type="InterPro" id="IPR018957">
    <property type="entry name" value="Znf_C3HC4_RING-type"/>
</dbReference>
<dbReference type="Pfam" id="PF22586">
    <property type="entry name" value="ANCHR-like_BBOX"/>
    <property type="match status" value="1"/>
</dbReference>
<dbReference type="PROSITE" id="PS00518">
    <property type="entry name" value="ZF_RING_1"/>
    <property type="match status" value="1"/>
</dbReference>
<dbReference type="SMART" id="SM00336">
    <property type="entry name" value="BBOX"/>
    <property type="match status" value="2"/>
</dbReference>
<proteinExistence type="predicted"/>
<gene>
    <name evidence="4" type="ORF">PACLA_8A048320</name>
</gene>
<keyword evidence="4" id="KW-0436">Ligase</keyword>
<dbReference type="Pfam" id="PF00643">
    <property type="entry name" value="zf-B_box"/>
    <property type="match status" value="1"/>
</dbReference>
<evidence type="ECO:0000313" key="5">
    <source>
        <dbReference type="Proteomes" id="UP001152795"/>
    </source>
</evidence>